<dbReference type="PANTHER" id="PTHR16487">
    <property type="entry name" value="PPP4R2-RELATED PROTEIN"/>
    <property type="match status" value="1"/>
</dbReference>
<dbReference type="GO" id="GO:0019888">
    <property type="term" value="F:protein phosphatase regulator activity"/>
    <property type="evidence" value="ECO:0000318"/>
    <property type="project" value="GO_Central"/>
</dbReference>
<dbReference type="eggNOG" id="ENOG502R2A1">
    <property type="taxonomic scope" value="Eukaryota"/>
</dbReference>
<accession>A0CNN1</accession>
<dbReference type="PANTHER" id="PTHR16487:SF0">
    <property type="entry name" value="PROTEIN PHOSPHATASE 4 REGULATORY SUBUNIT 2-RELATED"/>
    <property type="match status" value="1"/>
</dbReference>
<dbReference type="GO" id="GO:0005737">
    <property type="term" value="C:cytoplasm"/>
    <property type="evidence" value="ECO:0000318"/>
    <property type="project" value="GO_Central"/>
</dbReference>
<comment type="similarity">
    <text evidence="1">Belongs to the PPP4R2 family.</text>
</comment>
<dbReference type="GeneID" id="5025580"/>
<dbReference type="AlphaFoldDB" id="A0CNN1"/>
<dbReference type="EMBL" id="CT868119">
    <property type="protein sequence ID" value="CAK72398.1"/>
    <property type="molecule type" value="Genomic_DNA"/>
</dbReference>
<dbReference type="InterPro" id="IPR015267">
    <property type="entry name" value="PPP4R2"/>
</dbReference>
<name>A0CNN1_PARTE</name>
<sequence>MNENKEMIQHDYQNQLKDFYEQTQEIVSQIQQGIRIKKVKDLIQYFKDIPIQINNLMSQLKPILESISQNGEIQKYNWLYLRSLIVITTRDMLLNMQKLFPYEKTAQNEGFEDELDIVLQFLCVFEQKPPFTLQRICELLIDPQKHYKSSKKILFAMEKLVNVST</sequence>
<evidence type="ECO:0000313" key="2">
    <source>
        <dbReference type="EMBL" id="CAK72398.1"/>
    </source>
</evidence>
<dbReference type="OMA" id="NWLYLRS"/>
<dbReference type="InParanoid" id="A0CNN1"/>
<dbReference type="GO" id="GO:0005634">
    <property type="term" value="C:nucleus"/>
    <property type="evidence" value="ECO:0000318"/>
    <property type="project" value="GO_Central"/>
</dbReference>
<dbReference type="GO" id="GO:0030289">
    <property type="term" value="C:protein phosphatase 4 complex"/>
    <property type="evidence" value="ECO:0000318"/>
    <property type="project" value="GO_Central"/>
</dbReference>
<keyword evidence="3" id="KW-1185">Reference proteome</keyword>
<dbReference type="Pfam" id="PF09184">
    <property type="entry name" value="PPP4R2"/>
    <property type="match status" value="1"/>
</dbReference>
<dbReference type="Proteomes" id="UP000000600">
    <property type="component" value="Unassembled WGS sequence"/>
</dbReference>
<proteinExistence type="inferred from homology"/>
<organism evidence="2 3">
    <name type="scientific">Paramecium tetraurelia</name>
    <dbReference type="NCBI Taxonomy" id="5888"/>
    <lineage>
        <taxon>Eukaryota</taxon>
        <taxon>Sar</taxon>
        <taxon>Alveolata</taxon>
        <taxon>Ciliophora</taxon>
        <taxon>Intramacronucleata</taxon>
        <taxon>Oligohymenophorea</taxon>
        <taxon>Peniculida</taxon>
        <taxon>Parameciidae</taxon>
        <taxon>Paramecium</taxon>
    </lineage>
</organism>
<dbReference type="RefSeq" id="XP_001439795.1">
    <property type="nucleotide sequence ID" value="XM_001439758.1"/>
</dbReference>
<gene>
    <name evidence="2" type="ORF">GSPATT00008840001</name>
</gene>
<protein>
    <submittedName>
        <fullName evidence="2">Uncharacterized protein</fullName>
    </submittedName>
</protein>
<reference evidence="2 3" key="1">
    <citation type="journal article" date="2006" name="Nature">
        <title>Global trends of whole-genome duplications revealed by the ciliate Paramecium tetraurelia.</title>
        <authorList>
            <consortium name="Genoscope"/>
            <person name="Aury J.-M."/>
            <person name="Jaillon O."/>
            <person name="Duret L."/>
            <person name="Noel B."/>
            <person name="Jubin C."/>
            <person name="Porcel B.M."/>
            <person name="Segurens B."/>
            <person name="Daubin V."/>
            <person name="Anthouard V."/>
            <person name="Aiach N."/>
            <person name="Arnaiz O."/>
            <person name="Billaut A."/>
            <person name="Beisson J."/>
            <person name="Blanc I."/>
            <person name="Bouhouche K."/>
            <person name="Camara F."/>
            <person name="Duharcourt S."/>
            <person name="Guigo R."/>
            <person name="Gogendeau D."/>
            <person name="Katinka M."/>
            <person name="Keller A.-M."/>
            <person name="Kissmehl R."/>
            <person name="Klotz C."/>
            <person name="Koll F."/>
            <person name="Le Moue A."/>
            <person name="Lepere C."/>
            <person name="Malinsky S."/>
            <person name="Nowacki M."/>
            <person name="Nowak J.K."/>
            <person name="Plattner H."/>
            <person name="Poulain J."/>
            <person name="Ruiz F."/>
            <person name="Serrano V."/>
            <person name="Zagulski M."/>
            <person name="Dessen P."/>
            <person name="Betermier M."/>
            <person name="Weissenbach J."/>
            <person name="Scarpelli C."/>
            <person name="Schachter V."/>
            <person name="Sperling L."/>
            <person name="Meyer E."/>
            <person name="Cohen J."/>
            <person name="Wincker P."/>
        </authorList>
    </citation>
    <scope>NUCLEOTIDE SEQUENCE [LARGE SCALE GENOMIC DNA]</scope>
    <source>
        <strain evidence="2 3">Stock d4-2</strain>
    </source>
</reference>
<evidence type="ECO:0000256" key="1">
    <source>
        <dbReference type="ARBA" id="ARBA00009207"/>
    </source>
</evidence>
<dbReference type="OrthoDB" id="341898at2759"/>
<dbReference type="KEGG" id="ptm:GSPATT00008840001"/>
<dbReference type="STRING" id="5888.A0CNN1"/>
<dbReference type="HOGENOM" id="CLU_1613986_0_0_1"/>
<evidence type="ECO:0000313" key="3">
    <source>
        <dbReference type="Proteomes" id="UP000000600"/>
    </source>
</evidence>